<accession>A0A238H723</accession>
<name>A0A238H723_9BURK</name>
<reference evidence="1 2" key="1">
    <citation type="submission" date="2017-04" db="EMBL/GenBank/DDBJ databases">
        <authorList>
            <person name="Afonso C.L."/>
            <person name="Miller P.J."/>
            <person name="Scott M.A."/>
            <person name="Spackman E."/>
            <person name="Goraichik I."/>
            <person name="Dimitrov K.M."/>
            <person name="Suarez D.L."/>
            <person name="Swayne D.E."/>
        </authorList>
    </citation>
    <scope>NUCLEOTIDE SEQUENCE [LARGE SCALE GENOMIC DNA]</scope>
    <source>
        <strain evidence="1">LMG 28154</strain>
    </source>
</reference>
<gene>
    <name evidence="1" type="ORF">BSIN_4034</name>
</gene>
<evidence type="ECO:0000313" key="2">
    <source>
        <dbReference type="Proteomes" id="UP000198460"/>
    </source>
</evidence>
<dbReference type="EMBL" id="FXAN01000066">
    <property type="protein sequence ID" value="SMG01048.1"/>
    <property type="molecule type" value="Genomic_DNA"/>
</dbReference>
<proteinExistence type="predicted"/>
<organism evidence="1 2">
    <name type="scientific">Burkholderia singularis</name>
    <dbReference type="NCBI Taxonomy" id="1503053"/>
    <lineage>
        <taxon>Bacteria</taxon>
        <taxon>Pseudomonadati</taxon>
        <taxon>Pseudomonadota</taxon>
        <taxon>Betaproteobacteria</taxon>
        <taxon>Burkholderiales</taxon>
        <taxon>Burkholderiaceae</taxon>
        <taxon>Burkholderia</taxon>
        <taxon>pseudomallei group</taxon>
    </lineage>
</organism>
<sequence>MAAAELVGNRKIVETAAQEVASENSKRLHPEGRALISAIVEASNEGMSPEVFKALHQTLKLFRRDDPPGRFEMGD</sequence>
<dbReference type="Proteomes" id="UP000198460">
    <property type="component" value="Unassembled WGS sequence"/>
</dbReference>
<evidence type="ECO:0000313" key="1">
    <source>
        <dbReference type="EMBL" id="SMG01048.1"/>
    </source>
</evidence>
<dbReference type="AlphaFoldDB" id="A0A238H723"/>
<protein>
    <submittedName>
        <fullName evidence="1">Uncharacterized protein</fullName>
    </submittedName>
</protein>